<dbReference type="GO" id="GO:0016020">
    <property type="term" value="C:membrane"/>
    <property type="evidence" value="ECO:0007669"/>
    <property type="project" value="UniProtKB-SubCell"/>
</dbReference>
<dbReference type="PaxDb" id="8355-A0A1L8GG16"/>
<dbReference type="FunFam" id="3.90.550.10:FF:000022">
    <property type="entry name" value="Histo-blood group ABO system transferase"/>
    <property type="match status" value="1"/>
</dbReference>
<keyword evidence="3" id="KW-0328">Glycosyltransferase</keyword>
<dbReference type="InterPro" id="IPR029044">
    <property type="entry name" value="Nucleotide-diphossugar_trans"/>
</dbReference>
<dbReference type="PANTHER" id="PTHR10462">
    <property type="entry name" value="GLYCOSYLTRANSFERASE-RELATED"/>
    <property type="match status" value="1"/>
</dbReference>
<evidence type="ECO:0000313" key="12">
    <source>
        <dbReference type="Proteomes" id="UP000186698"/>
    </source>
</evidence>
<evidence type="ECO:0000256" key="8">
    <source>
        <dbReference type="ARBA" id="ARBA00023136"/>
    </source>
</evidence>
<comment type="subcellular location">
    <subcellularLocation>
        <location evidence="1">Membrane</location>
        <topology evidence="1">Single-pass type II membrane protein</topology>
    </subcellularLocation>
</comment>
<dbReference type="Pfam" id="PF03414">
    <property type="entry name" value="Glyco_transf_6"/>
    <property type="match status" value="1"/>
</dbReference>
<feature type="binding site" evidence="10">
    <location>
        <position position="318"/>
    </location>
    <ligand>
        <name>an alpha-L-fucosyl-(1-&gt;2)-beta-D-galactosyl derivative</name>
        <dbReference type="ChEBI" id="CHEBI:140327"/>
    </ligand>
</feature>
<keyword evidence="5" id="KW-0812">Transmembrane</keyword>
<feature type="binding site" evidence="10">
    <location>
        <begin position="203"/>
        <end position="205"/>
    </location>
    <ligand>
        <name>UDP-N-acetyl-alpha-D-galactosamine</name>
        <dbReference type="ChEBI" id="CHEBI:67138"/>
    </ligand>
</feature>
<keyword evidence="12" id="KW-1185">Reference proteome</keyword>
<evidence type="ECO:0000256" key="9">
    <source>
        <dbReference type="PIRSR" id="PIRSR605076-1"/>
    </source>
</evidence>
<dbReference type="GO" id="GO:0005975">
    <property type="term" value="P:carbohydrate metabolic process"/>
    <property type="evidence" value="ECO:0007669"/>
    <property type="project" value="InterPro"/>
</dbReference>
<comment type="cofactor">
    <cofactor evidence="11">
        <name>Mn(2+)</name>
        <dbReference type="ChEBI" id="CHEBI:29035"/>
    </cofactor>
    <text evidence="11">Binds 1 Mn(2+) ion per subunit.</text>
</comment>
<feature type="binding site" evidence="11">
    <location>
        <position position="203"/>
    </location>
    <ligand>
        <name>Mn(2+)</name>
        <dbReference type="ChEBI" id="CHEBI:29035"/>
    </ligand>
</feature>
<name>A0A1L8GG16_XENLA</name>
<dbReference type="GO" id="GO:0031982">
    <property type="term" value="C:vesicle"/>
    <property type="evidence" value="ECO:0000318"/>
    <property type="project" value="GO_Central"/>
</dbReference>
<dbReference type="Bgee" id="108715628">
    <property type="expression patterns" value="Expressed in stomach and 3 other cell types or tissues"/>
</dbReference>
<evidence type="ECO:0000256" key="1">
    <source>
        <dbReference type="ARBA" id="ARBA00004606"/>
    </source>
</evidence>
<feature type="binding site" evidence="10">
    <location>
        <position position="295"/>
    </location>
    <ligand>
        <name>an alpha-L-fucosyl-(1-&gt;2)-beta-D-galactosyl derivative</name>
        <dbReference type="ChEBI" id="CHEBI:140327"/>
    </ligand>
</feature>
<feature type="binding site" evidence="10">
    <location>
        <position position="225"/>
    </location>
    <ligand>
        <name>an alpha-L-fucosyl-(1-&gt;2)-beta-D-galactosyl derivative</name>
        <dbReference type="ChEBI" id="CHEBI:140327"/>
    </ligand>
</feature>
<dbReference type="SUPFAM" id="SSF53448">
    <property type="entry name" value="Nucleotide-diphospho-sugar transferases"/>
    <property type="match status" value="1"/>
</dbReference>
<keyword evidence="8" id="KW-0472">Membrane</keyword>
<dbReference type="RefSeq" id="XP_018116440.1">
    <property type="nucleotide sequence ID" value="XM_018260951.2"/>
</dbReference>
<evidence type="ECO:0000256" key="4">
    <source>
        <dbReference type="ARBA" id="ARBA00022679"/>
    </source>
</evidence>
<dbReference type="AlphaFoldDB" id="A0A1L8GG16"/>
<dbReference type="KEGG" id="xla:108715628"/>
<keyword evidence="11" id="KW-0464">Manganese</keyword>
<gene>
    <name evidence="13" type="primary">LOC108715628</name>
</gene>
<comment type="similarity">
    <text evidence="2">Belongs to the glycosyltransferase 6 family.</text>
</comment>
<dbReference type="Proteomes" id="UP000186698">
    <property type="component" value="Chromosome 4S"/>
</dbReference>
<protein>
    <submittedName>
        <fullName evidence="13">Histo-blood group ABO system transferase 2</fullName>
    </submittedName>
</protein>
<evidence type="ECO:0000256" key="7">
    <source>
        <dbReference type="ARBA" id="ARBA00022989"/>
    </source>
</evidence>
<feature type="binding site" evidence="11">
    <location>
        <position position="205"/>
    </location>
    <ligand>
        <name>Mn(2+)</name>
        <dbReference type="ChEBI" id="CHEBI:29035"/>
    </ligand>
</feature>
<keyword evidence="11" id="KW-0479">Metal-binding</keyword>
<evidence type="ECO:0000256" key="5">
    <source>
        <dbReference type="ARBA" id="ARBA00022692"/>
    </source>
</evidence>
<evidence type="ECO:0000256" key="2">
    <source>
        <dbReference type="ARBA" id="ARBA00010413"/>
    </source>
</evidence>
<sequence length="344" mass="40337">MELSPAFMKTMKPKPWVLGSLMVFMLFLLLFFIQNTRYVFPEDTNNYFIDEENLKMETKQCERKLLLRRPDIRRKAALQVISPWLAPIVWDGTYDLQILNKQFKGKRIGLFVFAVKKYIQFLLPFLKSAEKHFMVGYKVTYYVFTDNTAAVQKLRLGAGRTLKLLKVKADNRWQDISMRRMQILVNLTLDQLPKEVDYLMCADVDMVFNDRVGVEILGDLVATIHPGFFISQTYQFSYDRNPASAAYIPFGQGDFYYMAAFYGGTVKEINKLSTFCHKGIVSDKQKNIEARWQEESHLNKYLLYNKPTKLLSPEYIWDTTLTNGDLVKRRRFLTVQKNHSEVRN</sequence>
<dbReference type="PANTHER" id="PTHR10462:SF57">
    <property type="entry name" value="HISTO-BLOOD GROUP ABO SYSTEM TRANSFERASE 2"/>
    <property type="match status" value="1"/>
</dbReference>
<accession>A0A1L8GG16</accession>
<dbReference type="GO" id="GO:0005794">
    <property type="term" value="C:Golgi apparatus"/>
    <property type="evidence" value="ECO:0000318"/>
    <property type="project" value="GO_Central"/>
</dbReference>
<feature type="active site" description="Nucleophile" evidence="9">
    <location>
        <position position="295"/>
    </location>
</feature>
<dbReference type="OrthoDB" id="10013941at2759"/>
<evidence type="ECO:0000256" key="6">
    <source>
        <dbReference type="ARBA" id="ARBA00022968"/>
    </source>
</evidence>
<dbReference type="Gene3D" id="3.90.550.10">
    <property type="entry name" value="Spore Coat Polysaccharide Biosynthesis Protein SpsA, Chain A"/>
    <property type="match status" value="1"/>
</dbReference>
<proteinExistence type="inferred from homology"/>
<dbReference type="InterPro" id="IPR005076">
    <property type="entry name" value="Glyco_trans_6"/>
</dbReference>
<organism evidence="12 13">
    <name type="scientific">Xenopus laevis</name>
    <name type="common">African clawed frog</name>
    <dbReference type="NCBI Taxonomy" id="8355"/>
    <lineage>
        <taxon>Eukaryota</taxon>
        <taxon>Metazoa</taxon>
        <taxon>Chordata</taxon>
        <taxon>Craniata</taxon>
        <taxon>Vertebrata</taxon>
        <taxon>Euteleostomi</taxon>
        <taxon>Amphibia</taxon>
        <taxon>Batrachia</taxon>
        <taxon>Anura</taxon>
        <taxon>Pipoidea</taxon>
        <taxon>Pipidae</taxon>
        <taxon>Xenopodinae</taxon>
        <taxon>Xenopus</taxon>
        <taxon>Xenopus</taxon>
    </lineage>
</organism>
<dbReference type="STRING" id="8355.A0A1L8GG16"/>
<dbReference type="GO" id="GO:0004380">
    <property type="term" value="F:glycoprotein-fucosylgalactoside alpha-N-acetylgalactosaminyltransferase activity"/>
    <property type="evidence" value="ECO:0000318"/>
    <property type="project" value="GO_Central"/>
</dbReference>
<evidence type="ECO:0000256" key="11">
    <source>
        <dbReference type="PIRSR" id="PIRSR605076-3"/>
    </source>
</evidence>
<keyword evidence="4 13" id="KW-0808">Transferase</keyword>
<feature type="binding site" evidence="10">
    <location>
        <begin position="113"/>
        <end position="115"/>
    </location>
    <ligand>
        <name>UDP-N-acetyl-alpha-D-galactosamine</name>
        <dbReference type="ChEBI" id="CHEBI:67138"/>
    </ligand>
</feature>
<dbReference type="GO" id="GO:0046872">
    <property type="term" value="F:metal ion binding"/>
    <property type="evidence" value="ECO:0007669"/>
    <property type="project" value="UniProtKB-KW"/>
</dbReference>
<keyword evidence="6" id="KW-0735">Signal-anchor</keyword>
<evidence type="ECO:0000313" key="13">
    <source>
        <dbReference type="RefSeq" id="XP_018116440.1"/>
    </source>
</evidence>
<evidence type="ECO:0000256" key="3">
    <source>
        <dbReference type="ARBA" id="ARBA00022676"/>
    </source>
</evidence>
<reference evidence="13" key="1">
    <citation type="submission" date="2025-08" db="UniProtKB">
        <authorList>
            <consortium name="RefSeq"/>
        </authorList>
    </citation>
    <scope>IDENTIFICATION</scope>
    <source>
        <strain evidence="13">J_2021</strain>
        <tissue evidence="13">Erythrocytes</tissue>
    </source>
</reference>
<keyword evidence="7" id="KW-1133">Transmembrane helix</keyword>
<dbReference type="GeneID" id="108715628"/>
<evidence type="ECO:0000256" key="10">
    <source>
        <dbReference type="PIRSR" id="PIRSR605076-2"/>
    </source>
</evidence>
<feature type="binding site" evidence="10">
    <location>
        <position position="118"/>
    </location>
    <ligand>
        <name>UDP-N-acetyl-alpha-D-galactosamine</name>
        <dbReference type="ChEBI" id="CHEBI:67138"/>
    </ligand>
</feature>